<accession>A0A099KSC1</accession>
<dbReference type="EMBL" id="JQEC01000029">
    <property type="protein sequence ID" value="KGJ92777.1"/>
    <property type="molecule type" value="Genomic_DNA"/>
</dbReference>
<evidence type="ECO:0000313" key="2">
    <source>
        <dbReference type="EMBL" id="KGJ92777.1"/>
    </source>
</evidence>
<proteinExistence type="predicted"/>
<feature type="domain" description="DUF7683" evidence="1">
    <location>
        <begin position="6"/>
        <end position="81"/>
    </location>
</feature>
<dbReference type="AlphaFoldDB" id="A0A099KSC1"/>
<sequence>MEYRLIRTLSCYSNKNEQLVFDVQFQNFDLDKFQVEFSVDKGNPMYDCFPISAKNIPFLKSFLPLTIGINWDFNNYSYMVEAVEN</sequence>
<gene>
    <name evidence="2" type="ORF">GAB14E_2693</name>
</gene>
<dbReference type="RefSeq" id="WP_033082365.1">
    <property type="nucleotide sequence ID" value="NZ_JQEC01000029.1"/>
</dbReference>
<dbReference type="Proteomes" id="UP000029868">
    <property type="component" value="Unassembled WGS sequence"/>
</dbReference>
<name>A0A099KSC1_COLPS</name>
<reference evidence="2 3" key="1">
    <citation type="submission" date="2014-08" db="EMBL/GenBank/DDBJ databases">
        <title>Genomic and Phenotypic Diversity of Colwellia psychrerythraea strains from Disparate Marine Basins.</title>
        <authorList>
            <person name="Techtmann S.M."/>
            <person name="Stelling S.C."/>
            <person name="Utturkar S.M."/>
            <person name="Alshibli N."/>
            <person name="Harris A."/>
            <person name="Brown S.D."/>
            <person name="Hazen T.C."/>
        </authorList>
    </citation>
    <scope>NUCLEOTIDE SEQUENCE [LARGE SCALE GENOMIC DNA]</scope>
    <source>
        <strain evidence="2 3">GAB14E</strain>
    </source>
</reference>
<dbReference type="InterPro" id="IPR056100">
    <property type="entry name" value="DUF7683"/>
</dbReference>
<evidence type="ECO:0000313" key="3">
    <source>
        <dbReference type="Proteomes" id="UP000029868"/>
    </source>
</evidence>
<organism evidence="2 3">
    <name type="scientific">Colwellia psychrerythraea</name>
    <name type="common">Vibrio psychroerythus</name>
    <dbReference type="NCBI Taxonomy" id="28229"/>
    <lineage>
        <taxon>Bacteria</taxon>
        <taxon>Pseudomonadati</taxon>
        <taxon>Pseudomonadota</taxon>
        <taxon>Gammaproteobacteria</taxon>
        <taxon>Alteromonadales</taxon>
        <taxon>Colwelliaceae</taxon>
        <taxon>Colwellia</taxon>
    </lineage>
</organism>
<protein>
    <recommendedName>
        <fullName evidence="1">DUF7683 domain-containing protein</fullName>
    </recommendedName>
</protein>
<dbReference type="PATRIC" id="fig|28229.3.peg.2317"/>
<evidence type="ECO:0000259" key="1">
    <source>
        <dbReference type="Pfam" id="PF24731"/>
    </source>
</evidence>
<dbReference type="OrthoDB" id="7064829at2"/>
<comment type="caution">
    <text evidence="2">The sequence shown here is derived from an EMBL/GenBank/DDBJ whole genome shotgun (WGS) entry which is preliminary data.</text>
</comment>
<dbReference type="Pfam" id="PF24731">
    <property type="entry name" value="DUF7683"/>
    <property type="match status" value="1"/>
</dbReference>